<protein>
    <submittedName>
        <fullName evidence="2">Zinc-binding dehydrogenase</fullName>
    </submittedName>
</protein>
<reference evidence="2 3" key="1">
    <citation type="submission" date="2019-09" db="EMBL/GenBank/DDBJ databases">
        <title>Polymorphobacter sp. isolated from a lake in China.</title>
        <authorList>
            <person name="Liu Z."/>
        </authorList>
    </citation>
    <scope>NUCLEOTIDE SEQUENCE [LARGE SCALE GENOMIC DNA]</scope>
    <source>
        <strain evidence="2 3">D40P</strain>
    </source>
</reference>
<dbReference type="Gene3D" id="3.40.50.720">
    <property type="entry name" value="NAD(P)-binding Rossmann-like Domain"/>
    <property type="match status" value="1"/>
</dbReference>
<dbReference type="Pfam" id="PF00107">
    <property type="entry name" value="ADH_zinc_N"/>
    <property type="match status" value="1"/>
</dbReference>
<dbReference type="PANTHER" id="PTHR43677:SF4">
    <property type="entry name" value="QUINONE OXIDOREDUCTASE-LIKE PROTEIN 2"/>
    <property type="match status" value="1"/>
</dbReference>
<dbReference type="Pfam" id="PF08240">
    <property type="entry name" value="ADH_N"/>
    <property type="match status" value="1"/>
</dbReference>
<gene>
    <name evidence="2" type="ORF">F3168_03500</name>
</gene>
<dbReference type="OrthoDB" id="4190732at2"/>
<dbReference type="Gene3D" id="3.90.180.10">
    <property type="entry name" value="Medium-chain alcohol dehydrogenases, catalytic domain"/>
    <property type="match status" value="1"/>
</dbReference>
<sequence length="325" mass="32865">MDAGHIPAMRAIVCHHLAADRSGLRFEPDWPEPAAPGAGEVTVAITRAALNFPDLLMLSGGYQFRPDLPFIPGTEACGTVIAAGTGAETLLGARVIVGGRGGCFAERLTLAATGVRPVPPGLDDAEAAAFTVGALTAWVGLMTRGRLAAGERVLVTGAGGGMGLAAVALAAQEGAHVTAVASSPDRLATARAAGAHDTILIERTAPDITLRDIDLVFDPVGGALALPALRTLRRGGRYLVIGFVGGMASVPLNRALIKEIAILGVRAGEYARQDPAAGQRHIAAIDARAAALRPQIGAVVPLADAGALFAAMAAGTLAGKGVVRI</sequence>
<dbReference type="InterPro" id="IPR020843">
    <property type="entry name" value="ER"/>
</dbReference>
<dbReference type="SMART" id="SM00829">
    <property type="entry name" value="PKS_ER"/>
    <property type="match status" value="1"/>
</dbReference>
<dbReference type="EMBL" id="WIOL01000001">
    <property type="protein sequence ID" value="MQT16321.1"/>
    <property type="molecule type" value="Genomic_DNA"/>
</dbReference>
<dbReference type="InterPro" id="IPR051397">
    <property type="entry name" value="Zn-ADH-like_protein"/>
</dbReference>
<dbReference type="InterPro" id="IPR011032">
    <property type="entry name" value="GroES-like_sf"/>
</dbReference>
<keyword evidence="3" id="KW-1185">Reference proteome</keyword>
<proteinExistence type="predicted"/>
<dbReference type="InterPro" id="IPR036291">
    <property type="entry name" value="NAD(P)-bd_dom_sf"/>
</dbReference>
<name>A0A7C9KHB1_9SPHN</name>
<dbReference type="RefSeq" id="WP_152576732.1">
    <property type="nucleotide sequence ID" value="NZ_JAATJI010000001.1"/>
</dbReference>
<dbReference type="SUPFAM" id="SSF51735">
    <property type="entry name" value="NAD(P)-binding Rossmann-fold domains"/>
    <property type="match status" value="1"/>
</dbReference>
<comment type="caution">
    <text evidence="2">The sequence shown here is derived from an EMBL/GenBank/DDBJ whole genome shotgun (WGS) entry which is preliminary data.</text>
</comment>
<accession>A0A7C9KHB1</accession>
<evidence type="ECO:0000313" key="3">
    <source>
        <dbReference type="Proteomes" id="UP000481327"/>
    </source>
</evidence>
<dbReference type="Proteomes" id="UP000481327">
    <property type="component" value="Unassembled WGS sequence"/>
</dbReference>
<dbReference type="GO" id="GO:0016491">
    <property type="term" value="F:oxidoreductase activity"/>
    <property type="evidence" value="ECO:0007669"/>
    <property type="project" value="InterPro"/>
</dbReference>
<dbReference type="SUPFAM" id="SSF50129">
    <property type="entry name" value="GroES-like"/>
    <property type="match status" value="1"/>
</dbReference>
<organism evidence="2 3">
    <name type="scientific">Sandarakinorhabdus fusca</name>
    <dbReference type="NCBI Taxonomy" id="1439888"/>
    <lineage>
        <taxon>Bacteria</taxon>
        <taxon>Pseudomonadati</taxon>
        <taxon>Pseudomonadota</taxon>
        <taxon>Alphaproteobacteria</taxon>
        <taxon>Sphingomonadales</taxon>
        <taxon>Sphingosinicellaceae</taxon>
        <taxon>Sandarakinorhabdus</taxon>
    </lineage>
</organism>
<dbReference type="AlphaFoldDB" id="A0A7C9KHB1"/>
<evidence type="ECO:0000313" key="2">
    <source>
        <dbReference type="EMBL" id="MQT16321.1"/>
    </source>
</evidence>
<dbReference type="InterPro" id="IPR013154">
    <property type="entry name" value="ADH-like_N"/>
</dbReference>
<dbReference type="PANTHER" id="PTHR43677">
    <property type="entry name" value="SHORT-CHAIN DEHYDROGENASE/REDUCTASE"/>
    <property type="match status" value="1"/>
</dbReference>
<dbReference type="InterPro" id="IPR013149">
    <property type="entry name" value="ADH-like_C"/>
</dbReference>
<evidence type="ECO:0000259" key="1">
    <source>
        <dbReference type="SMART" id="SM00829"/>
    </source>
</evidence>
<feature type="domain" description="Enoyl reductase (ER)" evidence="1">
    <location>
        <begin position="19"/>
        <end position="323"/>
    </location>
</feature>